<name>A0ACD3AGY8_9AGAR</name>
<dbReference type="EMBL" id="ML208464">
    <property type="protein sequence ID" value="TFK64700.1"/>
    <property type="molecule type" value="Genomic_DNA"/>
</dbReference>
<evidence type="ECO:0000313" key="2">
    <source>
        <dbReference type="Proteomes" id="UP000308600"/>
    </source>
</evidence>
<gene>
    <name evidence="1" type="ORF">BDN72DRAFT_253049</name>
</gene>
<reference evidence="1 2" key="1">
    <citation type="journal article" date="2019" name="Nat. Ecol. Evol.">
        <title>Megaphylogeny resolves global patterns of mushroom evolution.</title>
        <authorList>
            <person name="Varga T."/>
            <person name="Krizsan K."/>
            <person name="Foldi C."/>
            <person name="Dima B."/>
            <person name="Sanchez-Garcia M."/>
            <person name="Sanchez-Ramirez S."/>
            <person name="Szollosi G.J."/>
            <person name="Szarkandi J.G."/>
            <person name="Papp V."/>
            <person name="Albert L."/>
            <person name="Andreopoulos W."/>
            <person name="Angelini C."/>
            <person name="Antonin V."/>
            <person name="Barry K.W."/>
            <person name="Bougher N.L."/>
            <person name="Buchanan P."/>
            <person name="Buyck B."/>
            <person name="Bense V."/>
            <person name="Catcheside P."/>
            <person name="Chovatia M."/>
            <person name="Cooper J."/>
            <person name="Damon W."/>
            <person name="Desjardin D."/>
            <person name="Finy P."/>
            <person name="Geml J."/>
            <person name="Haridas S."/>
            <person name="Hughes K."/>
            <person name="Justo A."/>
            <person name="Karasinski D."/>
            <person name="Kautmanova I."/>
            <person name="Kiss B."/>
            <person name="Kocsube S."/>
            <person name="Kotiranta H."/>
            <person name="LaButti K.M."/>
            <person name="Lechner B.E."/>
            <person name="Liimatainen K."/>
            <person name="Lipzen A."/>
            <person name="Lukacs Z."/>
            <person name="Mihaltcheva S."/>
            <person name="Morgado L.N."/>
            <person name="Niskanen T."/>
            <person name="Noordeloos M.E."/>
            <person name="Ohm R.A."/>
            <person name="Ortiz-Santana B."/>
            <person name="Ovrebo C."/>
            <person name="Racz N."/>
            <person name="Riley R."/>
            <person name="Savchenko A."/>
            <person name="Shiryaev A."/>
            <person name="Soop K."/>
            <person name="Spirin V."/>
            <person name="Szebenyi C."/>
            <person name="Tomsovsky M."/>
            <person name="Tulloss R.E."/>
            <person name="Uehling J."/>
            <person name="Grigoriev I.V."/>
            <person name="Vagvolgyi C."/>
            <person name="Papp T."/>
            <person name="Martin F.M."/>
            <person name="Miettinen O."/>
            <person name="Hibbett D.S."/>
            <person name="Nagy L.G."/>
        </authorList>
    </citation>
    <scope>NUCLEOTIDE SEQUENCE [LARGE SCALE GENOMIC DNA]</scope>
    <source>
        <strain evidence="1 2">NL-1719</strain>
    </source>
</reference>
<keyword evidence="2" id="KW-1185">Reference proteome</keyword>
<evidence type="ECO:0000313" key="1">
    <source>
        <dbReference type="EMBL" id="TFK64700.1"/>
    </source>
</evidence>
<accession>A0ACD3AGY8</accession>
<protein>
    <submittedName>
        <fullName evidence="1">Uncharacterized protein</fullName>
    </submittedName>
</protein>
<sequence>MAKSDKKAVKSAKTKAPTTEKKVAAPAKAKAISSTDLLAKLAPKNGKGAPSKKAPTTKDSSDSESSDSDSDSPAIPPKTANGKNGAALKVGLTFLSMFCALECLEKREALSIVV</sequence>
<dbReference type="Proteomes" id="UP000308600">
    <property type="component" value="Unassembled WGS sequence"/>
</dbReference>
<proteinExistence type="predicted"/>
<organism evidence="1 2">
    <name type="scientific">Pluteus cervinus</name>
    <dbReference type="NCBI Taxonomy" id="181527"/>
    <lineage>
        <taxon>Eukaryota</taxon>
        <taxon>Fungi</taxon>
        <taxon>Dikarya</taxon>
        <taxon>Basidiomycota</taxon>
        <taxon>Agaricomycotina</taxon>
        <taxon>Agaricomycetes</taxon>
        <taxon>Agaricomycetidae</taxon>
        <taxon>Agaricales</taxon>
        <taxon>Pluteineae</taxon>
        <taxon>Pluteaceae</taxon>
        <taxon>Pluteus</taxon>
    </lineage>
</organism>